<dbReference type="GO" id="GO:0006310">
    <property type="term" value="P:DNA recombination"/>
    <property type="evidence" value="ECO:0007669"/>
    <property type="project" value="UniProtKB-KW"/>
</dbReference>
<keyword evidence="11" id="KW-0229">DNA integration</keyword>
<dbReference type="InterPro" id="IPR057670">
    <property type="entry name" value="SH3_retrovirus"/>
</dbReference>
<evidence type="ECO:0000259" key="17">
    <source>
        <dbReference type="Pfam" id="PF25597"/>
    </source>
</evidence>
<keyword evidence="13" id="KW-0239">DNA-directed DNA polymerase</keyword>
<keyword evidence="14" id="KW-0917">Virion maturation</keyword>
<dbReference type="GO" id="GO:0008233">
    <property type="term" value="F:peptidase activity"/>
    <property type="evidence" value="ECO:0007669"/>
    <property type="project" value="UniProtKB-KW"/>
</dbReference>
<organism evidence="18 19">
    <name type="scientific">Paramuricea clavata</name>
    <name type="common">Red gorgonian</name>
    <name type="synonym">Violescent sea-whip</name>
    <dbReference type="NCBI Taxonomy" id="317549"/>
    <lineage>
        <taxon>Eukaryota</taxon>
        <taxon>Metazoa</taxon>
        <taxon>Cnidaria</taxon>
        <taxon>Anthozoa</taxon>
        <taxon>Octocorallia</taxon>
        <taxon>Malacalcyonacea</taxon>
        <taxon>Plexauridae</taxon>
        <taxon>Paramuricea</taxon>
    </lineage>
</organism>
<dbReference type="GO" id="GO:0005524">
    <property type="term" value="F:ATP binding"/>
    <property type="evidence" value="ECO:0007669"/>
    <property type="project" value="UniProtKB-KW"/>
</dbReference>
<feature type="domain" description="Retrovirus-related Pol polyprotein from transposon TNT 1-94-like beta-barrel" evidence="16">
    <location>
        <begin position="55"/>
        <end position="140"/>
    </location>
</feature>
<name>A0A7D9IJR2_PARCT</name>
<dbReference type="Pfam" id="PF25597">
    <property type="entry name" value="SH3_retrovirus"/>
    <property type="match status" value="1"/>
</dbReference>
<evidence type="ECO:0000313" key="18">
    <source>
        <dbReference type="EMBL" id="CAB4011148.1"/>
    </source>
</evidence>
<keyword evidence="4" id="KW-0540">Nuclease</keyword>
<keyword evidence="13" id="KW-0548">Nucleotidyltransferase</keyword>
<accession>A0A7D9IJR2</accession>
<evidence type="ECO:0000256" key="2">
    <source>
        <dbReference type="ARBA" id="ARBA00022612"/>
    </source>
</evidence>
<keyword evidence="10" id="KW-0460">Magnesium</keyword>
<keyword evidence="8" id="KW-0378">Hydrolase</keyword>
<dbReference type="Proteomes" id="UP001152795">
    <property type="component" value="Unassembled WGS sequence"/>
</dbReference>
<keyword evidence="12" id="KW-0695">RNA-directed DNA polymerase</keyword>
<keyword evidence="3" id="KW-0645">Protease</keyword>
<proteinExistence type="predicted"/>
<evidence type="ECO:0000256" key="1">
    <source>
        <dbReference type="ARBA" id="ARBA00002180"/>
    </source>
</evidence>
<dbReference type="InterPro" id="IPR036397">
    <property type="entry name" value="RNaseH_sf"/>
</dbReference>
<keyword evidence="13" id="KW-0808">Transferase</keyword>
<keyword evidence="7" id="KW-0255">Endonuclease</keyword>
<evidence type="ECO:0000259" key="16">
    <source>
        <dbReference type="Pfam" id="PF22936"/>
    </source>
</evidence>
<dbReference type="AlphaFoldDB" id="A0A7D9IJR2"/>
<sequence>MMGIKVSLMRVLTTNIKLTPTAAKSRRTDSSSDSDEVGLMVNHAFSSVNGRTNTWIIDSGATCHMCNDASQFVKLHNLEKPEDVTLADGHVVKATGRGVVKTKIESPNGQKGKSCVLQDVLYVPSLSNNLVSVSKATKSGKTEDYDKSKDIDFCESCAERKHHRSKFPVNESQRAKMPLDLVHSDVCGKMSAKSLSGTEYFLTFIDDHTHYVWIYVLKHKDEVFGKFLEWKALVEKSSGRKDERKKLDSKARKCILLGYGTETKGYRLYDANRARVFHSRDVQFNESSQEPEVVKVQEPKQNTLVELEFEEPIDAEEPVVKKSLSLKSYEEVRKRSKTTCLLWRVGNSCKS</sequence>
<dbReference type="GO" id="GO:0003964">
    <property type="term" value="F:RNA-directed DNA polymerase activity"/>
    <property type="evidence" value="ECO:0007669"/>
    <property type="project" value="UniProtKB-KW"/>
</dbReference>
<dbReference type="GO" id="GO:0004519">
    <property type="term" value="F:endonuclease activity"/>
    <property type="evidence" value="ECO:0007669"/>
    <property type="project" value="UniProtKB-KW"/>
</dbReference>
<dbReference type="PANTHER" id="PTHR42648:SF11">
    <property type="entry name" value="TRANSPOSON TY4-P GAG-POL POLYPROTEIN"/>
    <property type="match status" value="1"/>
</dbReference>
<comment type="function">
    <text evidence="1">The aspartyl protease (PR) mediates the proteolytic cleavages of the Gag and Gag-Pol polyproteins after assembly of the VLP.</text>
</comment>
<gene>
    <name evidence="18" type="ORF">PACLA_8A030512</name>
</gene>
<keyword evidence="2" id="KW-1188">Viral release from host cell</keyword>
<comment type="caution">
    <text evidence="18">The sequence shown here is derived from an EMBL/GenBank/DDBJ whole genome shotgun (WGS) entry which is preliminary data.</text>
</comment>
<evidence type="ECO:0000256" key="13">
    <source>
        <dbReference type="ARBA" id="ARBA00022932"/>
    </source>
</evidence>
<evidence type="ECO:0000256" key="9">
    <source>
        <dbReference type="ARBA" id="ARBA00022840"/>
    </source>
</evidence>
<dbReference type="EMBL" id="CACRXK020007043">
    <property type="protein sequence ID" value="CAB4011148.1"/>
    <property type="molecule type" value="Genomic_DNA"/>
</dbReference>
<dbReference type="GO" id="GO:0003887">
    <property type="term" value="F:DNA-directed DNA polymerase activity"/>
    <property type="evidence" value="ECO:0007669"/>
    <property type="project" value="UniProtKB-KW"/>
</dbReference>
<evidence type="ECO:0000256" key="10">
    <source>
        <dbReference type="ARBA" id="ARBA00022842"/>
    </source>
</evidence>
<dbReference type="GO" id="GO:0046872">
    <property type="term" value="F:metal ion binding"/>
    <property type="evidence" value="ECO:0007669"/>
    <property type="project" value="UniProtKB-KW"/>
</dbReference>
<evidence type="ECO:0000256" key="14">
    <source>
        <dbReference type="ARBA" id="ARBA00023113"/>
    </source>
</evidence>
<keyword evidence="6" id="KW-0547">Nucleotide-binding</keyword>
<evidence type="ECO:0000256" key="5">
    <source>
        <dbReference type="ARBA" id="ARBA00022723"/>
    </source>
</evidence>
<protein>
    <submittedName>
        <fullName evidence="18">Retrovirus-related Pol poly from transposon TNT 1-94</fullName>
    </submittedName>
</protein>
<evidence type="ECO:0000313" key="19">
    <source>
        <dbReference type="Proteomes" id="UP001152795"/>
    </source>
</evidence>
<evidence type="ECO:0000256" key="3">
    <source>
        <dbReference type="ARBA" id="ARBA00022670"/>
    </source>
</evidence>
<dbReference type="InterPro" id="IPR054722">
    <property type="entry name" value="PolX-like_BBD"/>
</dbReference>
<dbReference type="GO" id="GO:0006508">
    <property type="term" value="P:proteolysis"/>
    <property type="evidence" value="ECO:0007669"/>
    <property type="project" value="UniProtKB-KW"/>
</dbReference>
<keyword evidence="15" id="KW-0233">DNA recombination</keyword>
<keyword evidence="19" id="KW-1185">Reference proteome</keyword>
<dbReference type="Pfam" id="PF22936">
    <property type="entry name" value="Pol_BBD"/>
    <property type="match status" value="1"/>
</dbReference>
<dbReference type="GO" id="GO:0003676">
    <property type="term" value="F:nucleic acid binding"/>
    <property type="evidence" value="ECO:0007669"/>
    <property type="project" value="InterPro"/>
</dbReference>
<keyword evidence="5" id="KW-0479">Metal-binding</keyword>
<dbReference type="SUPFAM" id="SSF53098">
    <property type="entry name" value="Ribonuclease H-like"/>
    <property type="match status" value="1"/>
</dbReference>
<dbReference type="OrthoDB" id="430476at2759"/>
<feature type="domain" description="Retroviral polymerase SH3-like" evidence="17">
    <location>
        <begin position="241"/>
        <end position="294"/>
    </location>
</feature>
<evidence type="ECO:0000256" key="8">
    <source>
        <dbReference type="ARBA" id="ARBA00022801"/>
    </source>
</evidence>
<reference evidence="18" key="1">
    <citation type="submission" date="2020-04" db="EMBL/GenBank/DDBJ databases">
        <authorList>
            <person name="Alioto T."/>
            <person name="Alioto T."/>
            <person name="Gomez Garrido J."/>
        </authorList>
    </citation>
    <scope>NUCLEOTIDE SEQUENCE</scope>
    <source>
        <strain evidence="18">A484AB</strain>
    </source>
</reference>
<evidence type="ECO:0000256" key="7">
    <source>
        <dbReference type="ARBA" id="ARBA00022759"/>
    </source>
</evidence>
<dbReference type="InterPro" id="IPR012337">
    <property type="entry name" value="RNaseH-like_sf"/>
</dbReference>
<dbReference type="GO" id="GO:0015074">
    <property type="term" value="P:DNA integration"/>
    <property type="evidence" value="ECO:0007669"/>
    <property type="project" value="UniProtKB-KW"/>
</dbReference>
<dbReference type="InterPro" id="IPR039537">
    <property type="entry name" value="Retrotran_Ty1/copia-like"/>
</dbReference>
<dbReference type="PANTHER" id="PTHR42648">
    <property type="entry name" value="TRANSPOSASE, PUTATIVE-RELATED"/>
    <property type="match status" value="1"/>
</dbReference>
<evidence type="ECO:0000256" key="15">
    <source>
        <dbReference type="ARBA" id="ARBA00023172"/>
    </source>
</evidence>
<keyword evidence="9" id="KW-0067">ATP-binding</keyword>
<evidence type="ECO:0000256" key="12">
    <source>
        <dbReference type="ARBA" id="ARBA00022918"/>
    </source>
</evidence>
<evidence type="ECO:0000256" key="4">
    <source>
        <dbReference type="ARBA" id="ARBA00022722"/>
    </source>
</evidence>
<evidence type="ECO:0000256" key="6">
    <source>
        <dbReference type="ARBA" id="ARBA00022741"/>
    </source>
</evidence>
<evidence type="ECO:0000256" key="11">
    <source>
        <dbReference type="ARBA" id="ARBA00022908"/>
    </source>
</evidence>
<dbReference type="Gene3D" id="3.30.420.10">
    <property type="entry name" value="Ribonuclease H-like superfamily/Ribonuclease H"/>
    <property type="match status" value="1"/>
</dbReference>